<dbReference type="PROSITE" id="PS00063">
    <property type="entry name" value="ALDOKETO_REDUCTASE_3"/>
    <property type="match status" value="1"/>
</dbReference>
<name>A0A7J0F473_9ERIC</name>
<dbReference type="GO" id="GO:0016491">
    <property type="term" value="F:oxidoreductase activity"/>
    <property type="evidence" value="ECO:0007669"/>
    <property type="project" value="InterPro"/>
</dbReference>
<keyword evidence="3" id="KW-1185">Reference proteome</keyword>
<dbReference type="PANTHER" id="PTHR11732">
    <property type="entry name" value="ALDO/KETO REDUCTASE"/>
    <property type="match status" value="1"/>
</dbReference>
<evidence type="ECO:0000259" key="1">
    <source>
        <dbReference type="Pfam" id="PF00248"/>
    </source>
</evidence>
<gene>
    <name evidence="2" type="ORF">Acr_08g0016120</name>
</gene>
<dbReference type="InterPro" id="IPR036812">
    <property type="entry name" value="NAD(P)_OxRdtase_dom_sf"/>
</dbReference>
<protein>
    <submittedName>
        <fullName evidence="2">NAD(P)-linked oxidoreductase superfamily protein</fullName>
    </submittedName>
</protein>
<dbReference type="SUPFAM" id="SSF51430">
    <property type="entry name" value="NAD(P)-linked oxidoreductase"/>
    <property type="match status" value="1"/>
</dbReference>
<feature type="domain" description="NADP-dependent oxidoreductase" evidence="1">
    <location>
        <begin position="6"/>
        <end position="208"/>
    </location>
</feature>
<proteinExistence type="predicted"/>
<reference evidence="2 3" key="1">
    <citation type="submission" date="2019-07" db="EMBL/GenBank/DDBJ databases">
        <title>De Novo Assembly of kiwifruit Actinidia rufa.</title>
        <authorList>
            <person name="Sugita-Konishi S."/>
            <person name="Sato K."/>
            <person name="Mori E."/>
            <person name="Abe Y."/>
            <person name="Kisaki G."/>
            <person name="Hamano K."/>
            <person name="Suezawa K."/>
            <person name="Otani M."/>
            <person name="Fukuda T."/>
            <person name="Manabe T."/>
            <person name="Gomi K."/>
            <person name="Tabuchi M."/>
            <person name="Akimitsu K."/>
            <person name="Kataoka I."/>
        </authorList>
    </citation>
    <scope>NUCLEOTIDE SEQUENCE [LARGE SCALE GENOMIC DNA]</scope>
    <source>
        <strain evidence="3">cv. Fuchu</strain>
    </source>
</reference>
<dbReference type="InterPro" id="IPR023210">
    <property type="entry name" value="NADP_OxRdtase_dom"/>
</dbReference>
<dbReference type="InterPro" id="IPR020471">
    <property type="entry name" value="AKR"/>
</dbReference>
<comment type="caution">
    <text evidence="2">The sequence shown here is derived from an EMBL/GenBank/DDBJ whole genome shotgun (WGS) entry which is preliminary data.</text>
</comment>
<dbReference type="EMBL" id="BJWL01000008">
    <property type="protein sequence ID" value="GFY93216.1"/>
    <property type="molecule type" value="Genomic_DNA"/>
</dbReference>
<dbReference type="Gene3D" id="3.20.20.100">
    <property type="entry name" value="NADP-dependent oxidoreductase domain"/>
    <property type="match status" value="1"/>
</dbReference>
<sequence>MVCRCTDLAPEDVPDALNRTLQDLHLDYVDLYLIIQRRKGAVGFKPEDMLPTDIPSTRRAMEALSDACKARAIGVSSFSTKKLGDLLDVDLAHGGQWKLYLMLVECHPCWNQSKLRGFCKAKGVHLSGYSPLVLLVQHGSRVNVLKNPVLNAVTEKLGMTPAQVALRWGLQMGHSVLPKSTHEERIKANFDVFDWSIPDDLVAQFSEIQQPIVIHLTLALEENLDISFRNKGACRQDLSGALHLSTRLLDSTGQLRICGTARYEQPMLIEFRV</sequence>
<dbReference type="AlphaFoldDB" id="A0A7J0F473"/>
<evidence type="ECO:0000313" key="2">
    <source>
        <dbReference type="EMBL" id="GFY93216.1"/>
    </source>
</evidence>
<accession>A0A7J0F473</accession>
<dbReference type="PRINTS" id="PR00069">
    <property type="entry name" value="ALDKETRDTASE"/>
</dbReference>
<evidence type="ECO:0000313" key="3">
    <source>
        <dbReference type="Proteomes" id="UP000585474"/>
    </source>
</evidence>
<dbReference type="Proteomes" id="UP000585474">
    <property type="component" value="Unassembled WGS sequence"/>
</dbReference>
<dbReference type="Pfam" id="PF00248">
    <property type="entry name" value="Aldo_ket_red"/>
    <property type="match status" value="1"/>
</dbReference>
<dbReference type="InterPro" id="IPR018170">
    <property type="entry name" value="Aldo/ket_reductase_CS"/>
</dbReference>
<dbReference type="OrthoDB" id="416253at2759"/>
<organism evidence="2 3">
    <name type="scientific">Actinidia rufa</name>
    <dbReference type="NCBI Taxonomy" id="165716"/>
    <lineage>
        <taxon>Eukaryota</taxon>
        <taxon>Viridiplantae</taxon>
        <taxon>Streptophyta</taxon>
        <taxon>Embryophyta</taxon>
        <taxon>Tracheophyta</taxon>
        <taxon>Spermatophyta</taxon>
        <taxon>Magnoliopsida</taxon>
        <taxon>eudicotyledons</taxon>
        <taxon>Gunneridae</taxon>
        <taxon>Pentapetalae</taxon>
        <taxon>asterids</taxon>
        <taxon>Ericales</taxon>
        <taxon>Actinidiaceae</taxon>
        <taxon>Actinidia</taxon>
    </lineage>
</organism>